<dbReference type="EMBL" id="SGKT01000004">
    <property type="protein sequence ID" value="NEZ74242.1"/>
    <property type="molecule type" value="Genomic_DNA"/>
</dbReference>
<keyword evidence="1" id="KW-0175">Coiled coil</keyword>
<evidence type="ECO:0000256" key="1">
    <source>
        <dbReference type="SAM" id="Coils"/>
    </source>
</evidence>
<protein>
    <submittedName>
        <fullName evidence="2">Uncharacterized protein</fullName>
    </submittedName>
</protein>
<comment type="caution">
    <text evidence="2">The sequence shown here is derived from an EMBL/GenBank/DDBJ whole genome shotgun (WGS) entry which is preliminary data.</text>
</comment>
<gene>
    <name evidence="2" type="ORF">EXM56_02540</name>
</gene>
<evidence type="ECO:0000313" key="2">
    <source>
        <dbReference type="EMBL" id="NEZ74242.1"/>
    </source>
</evidence>
<accession>A0A6G4CMY8</accession>
<feature type="coiled-coil region" evidence="1">
    <location>
        <begin position="64"/>
        <end position="95"/>
    </location>
</feature>
<name>A0A6G4CMY8_CLOBO</name>
<sequence length="109" mass="12835">MQIEKRIIFNKVTGTVLNGCLEERYDSGLTEKMINDLRPKEIDYLDLEYGSTILKNVDTYHIDVETKEIVIDKYKEHIETEEEKLRGELLKTQAEVVDLKYKEVLNNIK</sequence>
<dbReference type="AlphaFoldDB" id="A0A6G4CMY8"/>
<reference evidence="2" key="1">
    <citation type="submission" date="2019-02" db="EMBL/GenBank/DDBJ databases">
        <title>Genome sequencing of Clostridium botulinum clinical isolates.</title>
        <authorList>
            <person name="Brunt J."/>
            <person name="Van Vliet A.H.M."/>
            <person name="Stringer S.C."/>
            <person name="Grant K.A."/>
            <person name="Carter A.C."/>
            <person name="Peck M.W."/>
        </authorList>
    </citation>
    <scope>NUCLEOTIDE SEQUENCE</scope>
    <source>
        <strain evidence="2">H114400598</strain>
    </source>
</reference>
<proteinExistence type="predicted"/>
<organism evidence="2">
    <name type="scientific">Clostridium botulinum</name>
    <dbReference type="NCBI Taxonomy" id="1491"/>
    <lineage>
        <taxon>Bacteria</taxon>
        <taxon>Bacillati</taxon>
        <taxon>Bacillota</taxon>
        <taxon>Clostridia</taxon>
        <taxon>Eubacteriales</taxon>
        <taxon>Clostridiaceae</taxon>
        <taxon>Clostridium</taxon>
    </lineage>
</organism>